<gene>
    <name evidence="15" type="ORF">GCM10011507_19880</name>
</gene>
<dbReference type="GO" id="GO:0046872">
    <property type="term" value="F:metal ion binding"/>
    <property type="evidence" value="ECO:0007669"/>
    <property type="project" value="UniProtKB-KW"/>
</dbReference>
<organism evidence="15 16">
    <name type="scientific">Edaphobacter acidisoli</name>
    <dbReference type="NCBI Taxonomy" id="2040573"/>
    <lineage>
        <taxon>Bacteria</taxon>
        <taxon>Pseudomonadati</taxon>
        <taxon>Acidobacteriota</taxon>
        <taxon>Terriglobia</taxon>
        <taxon>Terriglobales</taxon>
        <taxon>Acidobacteriaceae</taxon>
        <taxon>Edaphobacter</taxon>
    </lineage>
</organism>
<dbReference type="EMBL" id="BMJB01000001">
    <property type="protein sequence ID" value="GGA68397.1"/>
    <property type="molecule type" value="Genomic_DNA"/>
</dbReference>
<comment type="caution">
    <text evidence="15">The sequence shown here is derived from an EMBL/GenBank/DDBJ whole genome shotgun (WGS) entry which is preliminary data.</text>
</comment>
<dbReference type="GO" id="GO:0006508">
    <property type="term" value="P:proteolysis"/>
    <property type="evidence" value="ECO:0007669"/>
    <property type="project" value="UniProtKB-KW"/>
</dbReference>
<evidence type="ECO:0000256" key="2">
    <source>
        <dbReference type="ARBA" id="ARBA00004651"/>
    </source>
</evidence>
<dbReference type="PANTHER" id="PTHR35864:SF1">
    <property type="entry name" value="ZINC METALLOPROTEASE YWHC-RELATED"/>
    <property type="match status" value="1"/>
</dbReference>
<evidence type="ECO:0000256" key="3">
    <source>
        <dbReference type="ARBA" id="ARBA00007931"/>
    </source>
</evidence>
<reference evidence="15" key="2">
    <citation type="submission" date="2020-09" db="EMBL/GenBank/DDBJ databases">
        <authorList>
            <person name="Sun Q."/>
            <person name="Zhou Y."/>
        </authorList>
    </citation>
    <scope>NUCLEOTIDE SEQUENCE</scope>
    <source>
        <strain evidence="15">CGMCC 1.15447</strain>
    </source>
</reference>
<evidence type="ECO:0000256" key="11">
    <source>
        <dbReference type="ARBA" id="ARBA00023049"/>
    </source>
</evidence>
<evidence type="ECO:0000313" key="16">
    <source>
        <dbReference type="Proteomes" id="UP000648801"/>
    </source>
</evidence>
<dbReference type="AlphaFoldDB" id="A0A916RT96"/>
<dbReference type="Pfam" id="PF02163">
    <property type="entry name" value="Peptidase_M50"/>
    <property type="match status" value="1"/>
</dbReference>
<protein>
    <submittedName>
        <fullName evidence="15">Peptidase M50</fullName>
    </submittedName>
</protein>
<comment type="subcellular location">
    <subcellularLocation>
        <location evidence="2">Cell membrane</location>
        <topology evidence="2">Multi-pass membrane protein</topology>
    </subcellularLocation>
</comment>
<evidence type="ECO:0000256" key="10">
    <source>
        <dbReference type="ARBA" id="ARBA00022989"/>
    </source>
</evidence>
<dbReference type="RefSeq" id="WP_188759148.1">
    <property type="nucleotide sequence ID" value="NZ_BMJB01000001.1"/>
</dbReference>
<proteinExistence type="inferred from homology"/>
<keyword evidence="9" id="KW-0862">Zinc</keyword>
<dbReference type="InterPro" id="IPR008915">
    <property type="entry name" value="Peptidase_M50"/>
</dbReference>
<comment type="cofactor">
    <cofactor evidence="1">
        <name>Zn(2+)</name>
        <dbReference type="ChEBI" id="CHEBI:29105"/>
    </cofactor>
</comment>
<evidence type="ECO:0000259" key="14">
    <source>
        <dbReference type="Pfam" id="PF02163"/>
    </source>
</evidence>
<keyword evidence="4" id="KW-1003">Cell membrane</keyword>
<feature type="transmembrane region" description="Helical" evidence="13">
    <location>
        <begin position="52"/>
        <end position="73"/>
    </location>
</feature>
<evidence type="ECO:0000256" key="9">
    <source>
        <dbReference type="ARBA" id="ARBA00022833"/>
    </source>
</evidence>
<keyword evidence="10 13" id="KW-1133">Transmembrane helix</keyword>
<evidence type="ECO:0000256" key="12">
    <source>
        <dbReference type="ARBA" id="ARBA00023136"/>
    </source>
</evidence>
<dbReference type="GO" id="GO:0005886">
    <property type="term" value="C:plasma membrane"/>
    <property type="evidence" value="ECO:0007669"/>
    <property type="project" value="UniProtKB-SubCell"/>
</dbReference>
<feature type="domain" description="Peptidase M50" evidence="14">
    <location>
        <begin position="12"/>
        <end position="200"/>
    </location>
</feature>
<accession>A0A916RT96</accession>
<evidence type="ECO:0000256" key="13">
    <source>
        <dbReference type="SAM" id="Phobius"/>
    </source>
</evidence>
<dbReference type="InterPro" id="IPR044537">
    <property type="entry name" value="Rip2-like"/>
</dbReference>
<keyword evidence="7" id="KW-0479">Metal-binding</keyword>
<evidence type="ECO:0000313" key="15">
    <source>
        <dbReference type="EMBL" id="GGA68397.1"/>
    </source>
</evidence>
<dbReference type="CDD" id="cd06158">
    <property type="entry name" value="S2P-M50_like_1"/>
    <property type="match status" value="1"/>
</dbReference>
<evidence type="ECO:0000256" key="8">
    <source>
        <dbReference type="ARBA" id="ARBA00022801"/>
    </source>
</evidence>
<keyword evidence="5" id="KW-0645">Protease</keyword>
<evidence type="ECO:0000256" key="4">
    <source>
        <dbReference type="ARBA" id="ARBA00022475"/>
    </source>
</evidence>
<dbReference type="GO" id="GO:0008237">
    <property type="term" value="F:metallopeptidase activity"/>
    <property type="evidence" value="ECO:0007669"/>
    <property type="project" value="UniProtKB-KW"/>
</dbReference>
<feature type="transmembrane region" description="Helical" evidence="13">
    <location>
        <begin position="93"/>
        <end position="116"/>
    </location>
</feature>
<dbReference type="PANTHER" id="PTHR35864">
    <property type="entry name" value="ZINC METALLOPROTEASE MJ0611-RELATED"/>
    <property type="match status" value="1"/>
</dbReference>
<dbReference type="InterPro" id="IPR052348">
    <property type="entry name" value="Metallopeptidase_M50B"/>
</dbReference>
<dbReference type="Proteomes" id="UP000648801">
    <property type="component" value="Unassembled WGS sequence"/>
</dbReference>
<keyword evidence="8" id="KW-0378">Hydrolase</keyword>
<evidence type="ECO:0000256" key="1">
    <source>
        <dbReference type="ARBA" id="ARBA00001947"/>
    </source>
</evidence>
<feature type="transmembrane region" description="Helical" evidence="13">
    <location>
        <begin position="6"/>
        <end position="31"/>
    </location>
</feature>
<feature type="transmembrane region" description="Helical" evidence="13">
    <location>
        <begin position="198"/>
        <end position="222"/>
    </location>
</feature>
<sequence length="232" mass="25478">MNQEALLIAFQVVVLVLAFSVHECAHGWTAWKLGDPTARMLGRVTLNPLKHLDPFGSVLMPLIALVYHWPLIGWAKPTPVTPRNFKHYRRDDILVTLAGPASNLLSAIVALILLVIIKHVARGGANAVATAVALVSNIPGVVAAGLPVLTPVALLLYYVILINLLLFVFNLIPVPPLDGSHILRHFLPYKALQLYDRMGMVLLIVLFLVGGSFIFTLFNPLFSTFNHLLFTL</sequence>
<evidence type="ECO:0000256" key="5">
    <source>
        <dbReference type="ARBA" id="ARBA00022670"/>
    </source>
</evidence>
<keyword evidence="11" id="KW-0482">Metalloprotease</keyword>
<feature type="transmembrane region" description="Helical" evidence="13">
    <location>
        <begin position="128"/>
        <end position="149"/>
    </location>
</feature>
<reference evidence="15" key="1">
    <citation type="journal article" date="2014" name="Int. J. Syst. Evol. Microbiol.">
        <title>Complete genome sequence of Corynebacterium casei LMG S-19264T (=DSM 44701T), isolated from a smear-ripened cheese.</title>
        <authorList>
            <consortium name="US DOE Joint Genome Institute (JGI-PGF)"/>
            <person name="Walter F."/>
            <person name="Albersmeier A."/>
            <person name="Kalinowski J."/>
            <person name="Ruckert C."/>
        </authorList>
    </citation>
    <scope>NUCLEOTIDE SEQUENCE</scope>
    <source>
        <strain evidence="15">CGMCC 1.15447</strain>
    </source>
</reference>
<keyword evidence="6 13" id="KW-0812">Transmembrane</keyword>
<name>A0A916RT96_9BACT</name>
<keyword evidence="16" id="KW-1185">Reference proteome</keyword>
<keyword evidence="12 13" id="KW-0472">Membrane</keyword>
<feature type="transmembrane region" description="Helical" evidence="13">
    <location>
        <begin position="155"/>
        <end position="177"/>
    </location>
</feature>
<comment type="similarity">
    <text evidence="3">Belongs to the peptidase M50B family.</text>
</comment>
<evidence type="ECO:0000256" key="7">
    <source>
        <dbReference type="ARBA" id="ARBA00022723"/>
    </source>
</evidence>
<evidence type="ECO:0000256" key="6">
    <source>
        <dbReference type="ARBA" id="ARBA00022692"/>
    </source>
</evidence>